<dbReference type="Proteomes" id="UP000193642">
    <property type="component" value="Unassembled WGS sequence"/>
</dbReference>
<dbReference type="EMBL" id="MCGO01000008">
    <property type="protein sequence ID" value="ORY49748.1"/>
    <property type="molecule type" value="Genomic_DNA"/>
</dbReference>
<feature type="compositionally biased region" description="Polar residues" evidence="1">
    <location>
        <begin position="87"/>
        <end position="106"/>
    </location>
</feature>
<protein>
    <submittedName>
        <fullName evidence="2">Uncharacterized protein</fullName>
    </submittedName>
</protein>
<feature type="compositionally biased region" description="Low complexity" evidence="1">
    <location>
        <begin position="41"/>
        <end position="65"/>
    </location>
</feature>
<sequence>MLRAPFIRRLVQAKKFDELEEALNQAALKVEAVRRVTFVSPVPSNPSSSASTSSPHPSNTTPTHAQNQPQPLAPKRLKSIAEKSVFSKATTASEGGYNPETTSSYDGTYKTRETTPRRRLSGLNKAGLWWKNATSGTRPQRPPVGVTRAVRSSPVPSVRSGSGHSSSGTNPRRAGMSGSASASEGYVTAPEYRSGSASETEGGYHTAQEVMYTSGTERYYTAEEGEEDD</sequence>
<feature type="compositionally biased region" description="Low complexity" evidence="1">
    <location>
        <begin position="150"/>
        <end position="185"/>
    </location>
</feature>
<organism evidence="2 3">
    <name type="scientific">Rhizoclosmatium globosum</name>
    <dbReference type="NCBI Taxonomy" id="329046"/>
    <lineage>
        <taxon>Eukaryota</taxon>
        <taxon>Fungi</taxon>
        <taxon>Fungi incertae sedis</taxon>
        <taxon>Chytridiomycota</taxon>
        <taxon>Chytridiomycota incertae sedis</taxon>
        <taxon>Chytridiomycetes</taxon>
        <taxon>Chytridiales</taxon>
        <taxon>Chytriomycetaceae</taxon>
        <taxon>Rhizoclosmatium</taxon>
    </lineage>
</organism>
<name>A0A1Y2CRT6_9FUNG</name>
<comment type="caution">
    <text evidence="2">The sequence shown here is derived from an EMBL/GenBank/DDBJ whole genome shotgun (WGS) entry which is preliminary data.</text>
</comment>
<gene>
    <name evidence="2" type="ORF">BCR33DRAFT_713362</name>
</gene>
<proteinExistence type="predicted"/>
<reference evidence="2 3" key="1">
    <citation type="submission" date="2016-07" db="EMBL/GenBank/DDBJ databases">
        <title>Pervasive Adenine N6-methylation of Active Genes in Fungi.</title>
        <authorList>
            <consortium name="DOE Joint Genome Institute"/>
            <person name="Mondo S.J."/>
            <person name="Dannebaum R.O."/>
            <person name="Kuo R.C."/>
            <person name="Labutti K."/>
            <person name="Haridas S."/>
            <person name="Kuo A."/>
            <person name="Salamov A."/>
            <person name="Ahrendt S.R."/>
            <person name="Lipzen A."/>
            <person name="Sullivan W."/>
            <person name="Andreopoulos W.B."/>
            <person name="Clum A."/>
            <person name="Lindquist E."/>
            <person name="Daum C."/>
            <person name="Ramamoorthy G.K."/>
            <person name="Gryganskyi A."/>
            <person name="Culley D."/>
            <person name="Magnuson J.K."/>
            <person name="James T.Y."/>
            <person name="O'Malley M.A."/>
            <person name="Stajich J.E."/>
            <person name="Spatafora J.W."/>
            <person name="Visel A."/>
            <person name="Grigoriev I.V."/>
        </authorList>
    </citation>
    <scope>NUCLEOTIDE SEQUENCE [LARGE SCALE GENOMIC DNA]</scope>
    <source>
        <strain evidence="2 3">JEL800</strain>
    </source>
</reference>
<dbReference type="OrthoDB" id="2158704at2759"/>
<evidence type="ECO:0000256" key="1">
    <source>
        <dbReference type="SAM" id="MobiDB-lite"/>
    </source>
</evidence>
<keyword evidence="3" id="KW-1185">Reference proteome</keyword>
<accession>A0A1Y2CRT6</accession>
<feature type="region of interest" description="Disordered" evidence="1">
    <location>
        <begin position="41"/>
        <end position="229"/>
    </location>
</feature>
<evidence type="ECO:0000313" key="3">
    <source>
        <dbReference type="Proteomes" id="UP000193642"/>
    </source>
</evidence>
<evidence type="ECO:0000313" key="2">
    <source>
        <dbReference type="EMBL" id="ORY49748.1"/>
    </source>
</evidence>
<dbReference type="AlphaFoldDB" id="A0A1Y2CRT6"/>